<feature type="domain" description="HTH psq-type" evidence="2">
    <location>
        <begin position="17"/>
        <end position="52"/>
    </location>
</feature>
<sequence length="105" mass="12263">MVRVYKEKTNRQSWSTEAMNDVVDAVISGRCGSLKASNEFDVPQTTLERYINKEREIPSIWLIKLLGNFKPYLPQEQELELVTYLKTMEARLFGLTMKDLRTLAY</sequence>
<proteinExistence type="predicted"/>
<evidence type="ECO:0000259" key="2">
    <source>
        <dbReference type="Pfam" id="PF05225"/>
    </source>
</evidence>
<comment type="subcellular location">
    <subcellularLocation>
        <location evidence="1">Nucleus</location>
    </subcellularLocation>
</comment>
<name>A0AA88L2I2_ARTSF</name>
<dbReference type="Proteomes" id="UP001187531">
    <property type="component" value="Unassembled WGS sequence"/>
</dbReference>
<dbReference type="GO" id="GO:0005634">
    <property type="term" value="C:nucleus"/>
    <property type="evidence" value="ECO:0007669"/>
    <property type="project" value="UniProtKB-SubCell"/>
</dbReference>
<evidence type="ECO:0000256" key="1">
    <source>
        <dbReference type="ARBA" id="ARBA00004123"/>
    </source>
</evidence>
<dbReference type="InterPro" id="IPR007889">
    <property type="entry name" value="HTH_Psq"/>
</dbReference>
<dbReference type="SUPFAM" id="SSF46689">
    <property type="entry name" value="Homeodomain-like"/>
    <property type="match status" value="1"/>
</dbReference>
<dbReference type="AlphaFoldDB" id="A0AA88L2I2"/>
<accession>A0AA88L2I2</accession>
<protein>
    <recommendedName>
        <fullName evidence="2">HTH psq-type domain-containing protein</fullName>
    </recommendedName>
</protein>
<dbReference type="Gene3D" id="1.10.10.60">
    <property type="entry name" value="Homeodomain-like"/>
    <property type="match status" value="1"/>
</dbReference>
<dbReference type="InterPro" id="IPR009057">
    <property type="entry name" value="Homeodomain-like_sf"/>
</dbReference>
<evidence type="ECO:0000313" key="4">
    <source>
        <dbReference type="Proteomes" id="UP001187531"/>
    </source>
</evidence>
<dbReference type="EMBL" id="JAVRJZ010000021">
    <property type="protein sequence ID" value="KAK2705375.1"/>
    <property type="molecule type" value="Genomic_DNA"/>
</dbReference>
<gene>
    <name evidence="3" type="ORF">QYM36_017420</name>
</gene>
<organism evidence="3 4">
    <name type="scientific">Artemia franciscana</name>
    <name type="common">Brine shrimp</name>
    <name type="synonym">Artemia sanfranciscana</name>
    <dbReference type="NCBI Taxonomy" id="6661"/>
    <lineage>
        <taxon>Eukaryota</taxon>
        <taxon>Metazoa</taxon>
        <taxon>Ecdysozoa</taxon>
        <taxon>Arthropoda</taxon>
        <taxon>Crustacea</taxon>
        <taxon>Branchiopoda</taxon>
        <taxon>Anostraca</taxon>
        <taxon>Artemiidae</taxon>
        <taxon>Artemia</taxon>
    </lineage>
</organism>
<evidence type="ECO:0000313" key="3">
    <source>
        <dbReference type="EMBL" id="KAK2705375.1"/>
    </source>
</evidence>
<keyword evidence="4" id="KW-1185">Reference proteome</keyword>
<reference evidence="3" key="1">
    <citation type="submission" date="2023-07" db="EMBL/GenBank/DDBJ databases">
        <title>Chromosome-level genome assembly of Artemia franciscana.</title>
        <authorList>
            <person name="Jo E."/>
        </authorList>
    </citation>
    <scope>NUCLEOTIDE SEQUENCE</scope>
    <source>
        <tissue evidence="3">Whole body</tissue>
    </source>
</reference>
<comment type="caution">
    <text evidence="3">The sequence shown here is derived from an EMBL/GenBank/DDBJ whole genome shotgun (WGS) entry which is preliminary data.</text>
</comment>
<dbReference type="GO" id="GO:0003677">
    <property type="term" value="F:DNA binding"/>
    <property type="evidence" value="ECO:0007669"/>
    <property type="project" value="InterPro"/>
</dbReference>
<dbReference type="Pfam" id="PF05225">
    <property type="entry name" value="HTH_psq"/>
    <property type="match status" value="1"/>
</dbReference>